<evidence type="ECO:0000313" key="3">
    <source>
        <dbReference type="EMBL" id="KMS51395.1"/>
    </source>
</evidence>
<dbReference type="GO" id="GO:0005694">
    <property type="term" value="C:chromosome"/>
    <property type="evidence" value="ECO:0007669"/>
    <property type="project" value="TreeGrafter"/>
</dbReference>
<dbReference type="InterPro" id="IPR013741">
    <property type="entry name" value="KorB_domain"/>
</dbReference>
<dbReference type="PANTHER" id="PTHR33375">
    <property type="entry name" value="CHROMOSOME-PARTITIONING PROTEIN PARB-RELATED"/>
    <property type="match status" value="1"/>
</dbReference>
<dbReference type="GO" id="GO:0003677">
    <property type="term" value="F:DNA binding"/>
    <property type="evidence" value="ECO:0007669"/>
    <property type="project" value="InterPro"/>
</dbReference>
<dbReference type="InterPro" id="IPR050336">
    <property type="entry name" value="Chromosome_partition/occlusion"/>
</dbReference>
<dbReference type="NCBIfam" id="TIGR00180">
    <property type="entry name" value="parB_part"/>
    <property type="match status" value="1"/>
</dbReference>
<dbReference type="OrthoDB" id="4204233at2"/>
<organism evidence="3 4">
    <name type="scientific">Novosphingobium barchaimii LL02</name>
    <dbReference type="NCBI Taxonomy" id="1114963"/>
    <lineage>
        <taxon>Bacteria</taxon>
        <taxon>Pseudomonadati</taxon>
        <taxon>Pseudomonadota</taxon>
        <taxon>Alphaproteobacteria</taxon>
        <taxon>Sphingomonadales</taxon>
        <taxon>Sphingomonadaceae</taxon>
        <taxon>Novosphingobium</taxon>
    </lineage>
</organism>
<name>A0A0J8A7Q7_9SPHN</name>
<dbReference type="Proteomes" id="UP000052268">
    <property type="component" value="Unassembled WGS sequence"/>
</dbReference>
<reference evidence="3 4" key="1">
    <citation type="journal article" date="2015" name="G3 (Bethesda)">
        <title>Insights into Ongoing Evolution of the Hexachlorocyclohexane Catabolic Pathway from Comparative Genomics of Ten Sphingomonadaceae Strains.</title>
        <authorList>
            <person name="Pearce S.L."/>
            <person name="Oakeshott J.G."/>
            <person name="Pandey G."/>
        </authorList>
    </citation>
    <scope>NUCLEOTIDE SEQUENCE [LARGE SCALE GENOMIC DNA]</scope>
    <source>
        <strain evidence="3 4">LL02</strain>
    </source>
</reference>
<dbReference type="InterPro" id="IPR036086">
    <property type="entry name" value="ParB/Sulfiredoxin_sf"/>
</dbReference>
<dbReference type="Gene3D" id="3.90.1530.30">
    <property type="match status" value="1"/>
</dbReference>
<dbReference type="InterPro" id="IPR003115">
    <property type="entry name" value="ParB_N"/>
</dbReference>
<comment type="similarity">
    <text evidence="1">Belongs to the ParB family.</text>
</comment>
<evidence type="ECO:0000256" key="1">
    <source>
        <dbReference type="ARBA" id="ARBA00006295"/>
    </source>
</evidence>
<dbReference type="GO" id="GO:0007059">
    <property type="term" value="P:chromosome segregation"/>
    <property type="evidence" value="ECO:0007669"/>
    <property type="project" value="TreeGrafter"/>
</dbReference>
<dbReference type="InterPro" id="IPR042075">
    <property type="entry name" value="KorB_DNA-db"/>
</dbReference>
<dbReference type="Pfam" id="PF02195">
    <property type="entry name" value="ParB_N"/>
    <property type="match status" value="1"/>
</dbReference>
<dbReference type="Pfam" id="PF08535">
    <property type="entry name" value="KorB"/>
    <property type="match status" value="1"/>
</dbReference>
<dbReference type="RefSeq" id="WP_021243499.1">
    <property type="nucleotide sequence ID" value="NZ_KQ130458.1"/>
</dbReference>
<keyword evidence="4" id="KW-1185">Reference proteome</keyword>
<dbReference type="SUPFAM" id="SSF110849">
    <property type="entry name" value="ParB/Sulfiredoxin"/>
    <property type="match status" value="1"/>
</dbReference>
<feature type="domain" description="ParB-like N-terminal" evidence="2">
    <location>
        <begin position="25"/>
        <end position="117"/>
    </location>
</feature>
<dbReference type="AlphaFoldDB" id="A0A0J8A7Q7"/>
<dbReference type="InterPro" id="IPR004437">
    <property type="entry name" value="ParB/RepB/Spo0J"/>
</dbReference>
<dbReference type="PATRIC" id="fig|1114963.3.peg.4422"/>
<protein>
    <submittedName>
        <fullName evidence="3">Chromosome partitioning protein</fullName>
    </submittedName>
</protein>
<comment type="caution">
    <text evidence="3">The sequence shown here is derived from an EMBL/GenBank/DDBJ whole genome shotgun (WGS) entry which is preliminary data.</text>
</comment>
<dbReference type="PANTHER" id="PTHR33375:SF1">
    <property type="entry name" value="CHROMOSOME-PARTITIONING PROTEIN PARB-RELATED"/>
    <property type="match status" value="1"/>
</dbReference>
<proteinExistence type="inferred from homology"/>
<accession>A0A0J8A7Q7</accession>
<gene>
    <name evidence="3" type="ORF">V474_03960</name>
</gene>
<dbReference type="EMBL" id="JACU01000012">
    <property type="protein sequence ID" value="KMS51395.1"/>
    <property type="molecule type" value="Genomic_DNA"/>
</dbReference>
<evidence type="ECO:0000313" key="4">
    <source>
        <dbReference type="Proteomes" id="UP000052268"/>
    </source>
</evidence>
<sequence length="311" mass="33569">MGKFDQRAEEFGLLVGLHDSARRVEDLPLDWIIADPENPRRVFDETELKDLAASIAARGVLQPIIVAPKNGEGLHVIRVGERRFRASRLAGRETIPAIVMAVVNRADTLADQIVENDQRAGLTPHDLATGIERMLAAGVTQAEIARALGRSKQFVSLYAACADMAPWLRAAIDQMPIRLLYDLHRAARTHGDAVRAYVERLGDESVTLAEGGRFIAGLKASEALPDTGLLDVPALSNGQGSERAAPSRPVRAGAGLRSMFGTEKSLEPQPLDAVRVTLDGRTGRLILPELVRVVFDDGEEIEAPVAGIVMG</sequence>
<dbReference type="SMART" id="SM00470">
    <property type="entry name" value="ParB"/>
    <property type="match status" value="1"/>
</dbReference>
<evidence type="ECO:0000259" key="2">
    <source>
        <dbReference type="SMART" id="SM00470"/>
    </source>
</evidence>
<dbReference type="Gene3D" id="1.10.10.730">
    <property type="entry name" value="KorB DNA-binding domain"/>
    <property type="match status" value="1"/>
</dbReference>